<comment type="similarity">
    <text evidence="1">Belongs to the protein kinase superfamily. CMGC Ser/Thr protein kinase family. CDC2/CDKX subfamily.</text>
</comment>
<dbReference type="GO" id="GO:0005634">
    <property type="term" value="C:nucleus"/>
    <property type="evidence" value="ECO:0000318"/>
    <property type="project" value="GO_Central"/>
</dbReference>
<dbReference type="AlphaFoldDB" id="A0A022Q534"/>
<dbReference type="GO" id="GO:0004674">
    <property type="term" value="F:protein serine/threonine kinase activity"/>
    <property type="evidence" value="ECO:0000318"/>
    <property type="project" value="GO_Central"/>
</dbReference>
<evidence type="ECO:0000313" key="11">
    <source>
        <dbReference type="Proteomes" id="UP000030748"/>
    </source>
</evidence>
<dbReference type="InterPro" id="IPR008271">
    <property type="entry name" value="Ser/Thr_kinase_AS"/>
</dbReference>
<protein>
    <recommendedName>
        <fullName evidence="9">Protein kinase domain-containing protein</fullName>
    </recommendedName>
</protein>
<dbReference type="InterPro" id="IPR011009">
    <property type="entry name" value="Kinase-like_dom_sf"/>
</dbReference>
<evidence type="ECO:0000256" key="8">
    <source>
        <dbReference type="RuleBase" id="RU000304"/>
    </source>
</evidence>
<dbReference type="Gene3D" id="3.30.200.20">
    <property type="entry name" value="Phosphorylase Kinase, domain 1"/>
    <property type="match status" value="1"/>
</dbReference>
<keyword evidence="2 8" id="KW-0723">Serine/threonine-protein kinase</keyword>
<dbReference type="SUPFAM" id="SSF56112">
    <property type="entry name" value="Protein kinase-like (PK-like)"/>
    <property type="match status" value="1"/>
</dbReference>
<gene>
    <name evidence="10" type="ORF">MIMGU_mgv1a023740mg</name>
</gene>
<dbReference type="PROSITE" id="PS00108">
    <property type="entry name" value="PROTEIN_KINASE_ST"/>
    <property type="match status" value="1"/>
</dbReference>
<evidence type="ECO:0000256" key="3">
    <source>
        <dbReference type="ARBA" id="ARBA00022679"/>
    </source>
</evidence>
<evidence type="ECO:0000259" key="9">
    <source>
        <dbReference type="PROSITE" id="PS50011"/>
    </source>
</evidence>
<dbReference type="STRING" id="4155.A0A022Q534"/>
<dbReference type="Proteomes" id="UP000030748">
    <property type="component" value="Unassembled WGS sequence"/>
</dbReference>
<keyword evidence="4 7" id="KW-0547">Nucleotide-binding</keyword>
<dbReference type="FunFam" id="1.10.510.10:FF:000624">
    <property type="entry name" value="Mitogen-activated protein kinase"/>
    <property type="match status" value="1"/>
</dbReference>
<dbReference type="PANTHER" id="PTHR24056">
    <property type="entry name" value="CELL DIVISION PROTEIN KINASE"/>
    <property type="match status" value="1"/>
</dbReference>
<dbReference type="Pfam" id="PF00069">
    <property type="entry name" value="Pkinase"/>
    <property type="match status" value="1"/>
</dbReference>
<evidence type="ECO:0000256" key="7">
    <source>
        <dbReference type="PROSITE-ProRule" id="PRU10141"/>
    </source>
</evidence>
<keyword evidence="11" id="KW-1185">Reference proteome</keyword>
<proteinExistence type="inferred from homology"/>
<evidence type="ECO:0000313" key="10">
    <source>
        <dbReference type="EMBL" id="EYU23081.1"/>
    </source>
</evidence>
<evidence type="ECO:0000256" key="4">
    <source>
        <dbReference type="ARBA" id="ARBA00022741"/>
    </source>
</evidence>
<name>A0A022Q534_ERYGU</name>
<dbReference type="PROSITE" id="PS50011">
    <property type="entry name" value="PROTEIN_KINASE_DOM"/>
    <property type="match status" value="1"/>
</dbReference>
<evidence type="ECO:0000256" key="1">
    <source>
        <dbReference type="ARBA" id="ARBA00006485"/>
    </source>
</evidence>
<organism evidence="10 11">
    <name type="scientific">Erythranthe guttata</name>
    <name type="common">Yellow monkey flower</name>
    <name type="synonym">Mimulus guttatus</name>
    <dbReference type="NCBI Taxonomy" id="4155"/>
    <lineage>
        <taxon>Eukaryota</taxon>
        <taxon>Viridiplantae</taxon>
        <taxon>Streptophyta</taxon>
        <taxon>Embryophyta</taxon>
        <taxon>Tracheophyta</taxon>
        <taxon>Spermatophyta</taxon>
        <taxon>Magnoliopsida</taxon>
        <taxon>eudicotyledons</taxon>
        <taxon>Gunneridae</taxon>
        <taxon>Pentapetalae</taxon>
        <taxon>asterids</taxon>
        <taxon>lamiids</taxon>
        <taxon>Lamiales</taxon>
        <taxon>Phrymaceae</taxon>
        <taxon>Erythranthe</taxon>
    </lineage>
</organism>
<reference evidence="10 11" key="1">
    <citation type="journal article" date="2013" name="Proc. Natl. Acad. Sci. U.S.A.">
        <title>Fine-scale variation in meiotic recombination in Mimulus inferred from population shotgun sequencing.</title>
        <authorList>
            <person name="Hellsten U."/>
            <person name="Wright K.M."/>
            <person name="Jenkins J."/>
            <person name="Shu S."/>
            <person name="Yuan Y."/>
            <person name="Wessler S.R."/>
            <person name="Schmutz J."/>
            <person name="Willis J.H."/>
            <person name="Rokhsar D.S."/>
        </authorList>
    </citation>
    <scope>NUCLEOTIDE SEQUENCE [LARGE SCALE GENOMIC DNA]</scope>
    <source>
        <strain evidence="11">cv. DUN x IM62</strain>
    </source>
</reference>
<feature type="domain" description="Protein kinase" evidence="9">
    <location>
        <begin position="1"/>
        <end position="268"/>
    </location>
</feature>
<feature type="non-terminal residue" evidence="10">
    <location>
        <position position="1"/>
    </location>
</feature>
<keyword evidence="6 7" id="KW-0067">ATP-binding</keyword>
<dbReference type="GO" id="GO:0005524">
    <property type="term" value="F:ATP binding"/>
    <property type="evidence" value="ECO:0007669"/>
    <property type="project" value="UniProtKB-UniRule"/>
</dbReference>
<evidence type="ECO:0000256" key="6">
    <source>
        <dbReference type="ARBA" id="ARBA00022840"/>
    </source>
</evidence>
<feature type="binding site" evidence="7">
    <location>
        <position position="190"/>
    </location>
    <ligand>
        <name>ATP</name>
        <dbReference type="ChEBI" id="CHEBI:30616"/>
    </ligand>
</feature>
<dbReference type="InterPro" id="IPR000719">
    <property type="entry name" value="Prot_kinase_dom"/>
</dbReference>
<dbReference type="InterPro" id="IPR017441">
    <property type="entry name" value="Protein_kinase_ATP_BS"/>
</dbReference>
<keyword evidence="3" id="KW-0808">Transferase</keyword>
<dbReference type="eggNOG" id="KOG0663">
    <property type="taxonomic scope" value="Eukaryota"/>
</dbReference>
<dbReference type="Gene3D" id="1.10.510.10">
    <property type="entry name" value="Transferase(Phosphotransferase) domain 1"/>
    <property type="match status" value="1"/>
</dbReference>
<keyword evidence="5" id="KW-0418">Kinase</keyword>
<evidence type="ECO:0000256" key="5">
    <source>
        <dbReference type="ARBA" id="ARBA00022777"/>
    </source>
</evidence>
<dbReference type="InterPro" id="IPR050108">
    <property type="entry name" value="CDK"/>
</dbReference>
<accession>A0A022Q534</accession>
<dbReference type="SMART" id="SM00220">
    <property type="entry name" value="S_TKc"/>
    <property type="match status" value="1"/>
</dbReference>
<sequence>LLSVISTGSYGRVYEALDKKTQEVVAMKHEFLGLCNSTMREIDILKSLPPHPSVVEFKGVFVDRNNCVFVVMEYVQKDLKAYIADKYRITCVWQVQFLMKRILEGVRFLHENGLMHRDLKPSNILIKERLQVKICDFGTSRRRSREGLYTSGGVGSRWYKAPELLIGSGNYSSAVDMWSVGCIMAELIIKDALFKGVSEIDQLWKINELLHTPGRPASYELGIRFDVAYIFKGAPKITECGIDLVLKMLAYDPKDRITAKEALNHPWFKQ</sequence>
<dbReference type="PANTHER" id="PTHR24056:SF107">
    <property type="entry name" value="CYCLIN-DEPENDENT KINASE 11A-RELATED"/>
    <property type="match status" value="1"/>
</dbReference>
<dbReference type="PROSITE" id="PS00107">
    <property type="entry name" value="PROTEIN_KINASE_ATP"/>
    <property type="match status" value="1"/>
</dbReference>
<dbReference type="EMBL" id="KI632182">
    <property type="protein sequence ID" value="EYU23081.1"/>
    <property type="molecule type" value="Genomic_DNA"/>
</dbReference>
<evidence type="ECO:0000256" key="2">
    <source>
        <dbReference type="ARBA" id="ARBA00022527"/>
    </source>
</evidence>